<feature type="domain" description="CRA" evidence="2">
    <location>
        <begin position="199"/>
        <end position="300"/>
    </location>
</feature>
<name>A0ABP1D9V4_9APHY</name>
<protein>
    <recommendedName>
        <fullName evidence="2">CRA domain-containing protein</fullName>
    </recommendedName>
</protein>
<organism evidence="3 4">
    <name type="scientific">Somion occarium</name>
    <dbReference type="NCBI Taxonomy" id="3059160"/>
    <lineage>
        <taxon>Eukaryota</taxon>
        <taxon>Fungi</taxon>
        <taxon>Dikarya</taxon>
        <taxon>Basidiomycota</taxon>
        <taxon>Agaricomycotina</taxon>
        <taxon>Agaricomycetes</taxon>
        <taxon>Polyporales</taxon>
        <taxon>Cerrenaceae</taxon>
        <taxon>Somion</taxon>
    </lineage>
</organism>
<dbReference type="PROSITE" id="PS50896">
    <property type="entry name" value="LISH"/>
    <property type="match status" value="1"/>
</dbReference>
<dbReference type="InterPro" id="IPR006594">
    <property type="entry name" value="LisH"/>
</dbReference>
<dbReference type="InterPro" id="IPR050618">
    <property type="entry name" value="Ubq-SigPath_Reg"/>
</dbReference>
<dbReference type="SMART" id="SM00757">
    <property type="entry name" value="CRA"/>
    <property type="match status" value="1"/>
</dbReference>
<dbReference type="Pfam" id="PF10607">
    <property type="entry name" value="CTLH"/>
    <property type="match status" value="1"/>
</dbReference>
<evidence type="ECO:0000259" key="2">
    <source>
        <dbReference type="SMART" id="SM00757"/>
    </source>
</evidence>
<dbReference type="Proteomes" id="UP001497453">
    <property type="component" value="Chromosome 3"/>
</dbReference>
<proteinExistence type="predicted"/>
<feature type="compositionally biased region" description="Low complexity" evidence="1">
    <location>
        <begin position="329"/>
        <end position="339"/>
    </location>
</feature>
<sequence length="362" mass="39952">MQSWRPKDTPTESQSFFKANPDEIRALVLDYLCHNAFSNAARAFVRDSAVKHLDADGDELMCASDKEEPRVDTLALTLEERLLLAQRRKDVCIHILSGQVDEATTLLSSYFPTVLSEDHDILAESSESSQLAHTPSYIPATSVDPTHLALNLRIQAFIEASRTVPLTYHSPDASFTLGPPSPIRRAESSCRPANEDISAHQEALIHRAQSLYAEAHCLAKPVDRAHYMKELGDIGGLLVYTEPENSPMAKYLLQERRESLADQIDSAILFRMHRLPISKIELVARYTSTVCSFARGMGVGLPPPGRRPAGLHLPPSWQEAQVVPKRLDSSNSGSSAKKGTSGGKESSEQSFPLFDLTEYVDS</sequence>
<dbReference type="InterPro" id="IPR013144">
    <property type="entry name" value="CRA_dom"/>
</dbReference>
<reference evidence="4" key="1">
    <citation type="submission" date="2024-04" db="EMBL/GenBank/DDBJ databases">
        <authorList>
            <person name="Shaw F."/>
            <person name="Minotto A."/>
        </authorList>
    </citation>
    <scope>NUCLEOTIDE SEQUENCE [LARGE SCALE GENOMIC DNA]</scope>
</reference>
<keyword evidence="4" id="KW-1185">Reference proteome</keyword>
<evidence type="ECO:0000313" key="3">
    <source>
        <dbReference type="EMBL" id="CAL1704646.1"/>
    </source>
</evidence>
<dbReference type="InterPro" id="IPR024964">
    <property type="entry name" value="CTLH/CRA"/>
</dbReference>
<evidence type="ECO:0000313" key="4">
    <source>
        <dbReference type="Proteomes" id="UP001497453"/>
    </source>
</evidence>
<dbReference type="EMBL" id="OZ037946">
    <property type="protein sequence ID" value="CAL1704646.1"/>
    <property type="molecule type" value="Genomic_DNA"/>
</dbReference>
<dbReference type="PANTHER" id="PTHR12864">
    <property type="entry name" value="RAN BINDING PROTEIN 9-RELATED"/>
    <property type="match status" value="1"/>
</dbReference>
<accession>A0ABP1D9V4</accession>
<evidence type="ECO:0000256" key="1">
    <source>
        <dbReference type="SAM" id="MobiDB-lite"/>
    </source>
</evidence>
<gene>
    <name evidence="3" type="ORF">GFSPODELE1_LOCUS5083</name>
</gene>
<feature type="region of interest" description="Disordered" evidence="1">
    <location>
        <begin position="322"/>
        <end position="362"/>
    </location>
</feature>